<organism evidence="3 4">
    <name type="scientific">Cryptolaemus montrouzieri</name>
    <dbReference type="NCBI Taxonomy" id="559131"/>
    <lineage>
        <taxon>Eukaryota</taxon>
        <taxon>Metazoa</taxon>
        <taxon>Ecdysozoa</taxon>
        <taxon>Arthropoda</taxon>
        <taxon>Hexapoda</taxon>
        <taxon>Insecta</taxon>
        <taxon>Pterygota</taxon>
        <taxon>Neoptera</taxon>
        <taxon>Endopterygota</taxon>
        <taxon>Coleoptera</taxon>
        <taxon>Polyphaga</taxon>
        <taxon>Cucujiformia</taxon>
        <taxon>Coccinelloidea</taxon>
        <taxon>Coccinellidae</taxon>
        <taxon>Scymninae</taxon>
        <taxon>Scymnini</taxon>
        <taxon>Cryptolaemus</taxon>
    </lineage>
</organism>
<dbReference type="Pfam" id="PF13843">
    <property type="entry name" value="DDE_Tnp_1_7"/>
    <property type="match status" value="1"/>
</dbReference>
<dbReference type="AlphaFoldDB" id="A0ABD2MZE3"/>
<comment type="caution">
    <text evidence="3">The sequence shown here is derived from an EMBL/GenBank/DDBJ whole genome shotgun (WGS) entry which is preliminary data.</text>
</comment>
<feature type="domain" description="PiggyBac transposable element-derived protein" evidence="2">
    <location>
        <begin position="31"/>
        <end position="108"/>
    </location>
</feature>
<gene>
    <name evidence="3" type="ORF">HHI36_022211</name>
</gene>
<dbReference type="InterPro" id="IPR029526">
    <property type="entry name" value="PGBD"/>
</dbReference>
<accession>A0ABD2MZE3</accession>
<evidence type="ECO:0000259" key="2">
    <source>
        <dbReference type="Pfam" id="PF13843"/>
    </source>
</evidence>
<dbReference type="Proteomes" id="UP001516400">
    <property type="component" value="Unassembled WGS sequence"/>
</dbReference>
<feature type="region of interest" description="Disordered" evidence="1">
    <location>
        <begin position="1"/>
        <end position="20"/>
    </location>
</feature>
<evidence type="ECO:0000313" key="4">
    <source>
        <dbReference type="Proteomes" id="UP001516400"/>
    </source>
</evidence>
<keyword evidence="4" id="KW-1185">Reference proteome</keyword>
<reference evidence="3 4" key="1">
    <citation type="journal article" date="2021" name="BMC Biol.">
        <title>Horizontally acquired antibacterial genes associated with adaptive radiation of ladybird beetles.</title>
        <authorList>
            <person name="Li H.S."/>
            <person name="Tang X.F."/>
            <person name="Huang Y.H."/>
            <person name="Xu Z.Y."/>
            <person name="Chen M.L."/>
            <person name="Du X.Y."/>
            <person name="Qiu B.Y."/>
            <person name="Chen P.T."/>
            <person name="Zhang W."/>
            <person name="Slipinski A."/>
            <person name="Escalona H.E."/>
            <person name="Waterhouse R.M."/>
            <person name="Zwick A."/>
            <person name="Pang H."/>
        </authorList>
    </citation>
    <scope>NUCLEOTIDE SEQUENCE [LARGE SCALE GENOMIC DNA]</scope>
    <source>
        <strain evidence="3">SYSU2018</strain>
    </source>
</reference>
<name>A0ABD2MZE3_9CUCU</name>
<protein>
    <recommendedName>
        <fullName evidence="2">PiggyBac transposable element-derived protein domain-containing protein</fullName>
    </recommendedName>
</protein>
<evidence type="ECO:0000256" key="1">
    <source>
        <dbReference type="SAM" id="MobiDB-lite"/>
    </source>
</evidence>
<sequence>MKEHHISRSNLKNLPGKDDVRSNKKRLGAYEVKKLMLLYLKQKRNITGDNIFTSLVLAGTLKSNATSIVGTMNGAHRDIPDCVKQAKAELYSTMVLEKDDITLIVYQEKLRKMFFSLALCTQIFK</sequence>
<dbReference type="EMBL" id="JABFTP020000042">
    <property type="protein sequence ID" value="KAL3271741.1"/>
    <property type="molecule type" value="Genomic_DNA"/>
</dbReference>
<evidence type="ECO:0000313" key="3">
    <source>
        <dbReference type="EMBL" id="KAL3271741.1"/>
    </source>
</evidence>
<proteinExistence type="predicted"/>